<evidence type="ECO:0000256" key="1">
    <source>
        <dbReference type="SAM" id="MobiDB-lite"/>
    </source>
</evidence>
<feature type="signal peptide" evidence="2">
    <location>
        <begin position="1"/>
        <end position="28"/>
    </location>
</feature>
<dbReference type="InterPro" id="IPR036365">
    <property type="entry name" value="PGBD-like_sf"/>
</dbReference>
<proteinExistence type="predicted"/>
<feature type="domain" description="Peptidoglycan binding-like" evidence="3">
    <location>
        <begin position="155"/>
        <end position="209"/>
    </location>
</feature>
<comment type="caution">
    <text evidence="4">The sequence shown here is derived from an EMBL/GenBank/DDBJ whole genome shotgun (WGS) entry which is preliminary data.</text>
</comment>
<dbReference type="RefSeq" id="WP_161142798.1">
    <property type="nucleotide sequence ID" value="NZ_SPKJ01000184.1"/>
</dbReference>
<dbReference type="Gene3D" id="1.10.101.10">
    <property type="entry name" value="PGBD-like superfamily/PGBD"/>
    <property type="match status" value="2"/>
</dbReference>
<dbReference type="InterPro" id="IPR036366">
    <property type="entry name" value="PGBDSf"/>
</dbReference>
<name>A0A964T8G0_9HYPH</name>
<gene>
    <name evidence="4" type="ORF">E4O86_22550</name>
</gene>
<dbReference type="OrthoDB" id="9816507at2"/>
<reference evidence="4" key="1">
    <citation type="submission" date="2019-03" db="EMBL/GenBank/DDBJ databases">
        <title>Afifella sp. nov., isolated from activated sludge.</title>
        <authorList>
            <person name="Li Q."/>
            <person name="Liu Y."/>
        </authorList>
    </citation>
    <scope>NUCLEOTIDE SEQUENCE</scope>
    <source>
        <strain evidence="4">L72</strain>
    </source>
</reference>
<sequence length="218" mass="22510">MPVRLRKILFNGRSALAAGVLCVSAAVAANALYGQANRHPAPLFATRSDESFRSAAAIAPETIQAVQLALLQAGLYDGPLDGRTGPKTRQAVAAYQREAGLAVTGEPSEALLASLAGADAPAEPAARPPEPAESRTVASAEAEMPHAQPGAPPDSRIMAVQRALEMAAYGPLTPDGILGPQTREAITRFQADNGLPATGTIDDRLIERLRSVGAMSGV</sequence>
<dbReference type="AlphaFoldDB" id="A0A964T8G0"/>
<feature type="chain" id="PRO_5037523589" evidence="2">
    <location>
        <begin position="29"/>
        <end position="218"/>
    </location>
</feature>
<accession>A0A964T8G0</accession>
<feature type="region of interest" description="Disordered" evidence="1">
    <location>
        <begin position="118"/>
        <end position="154"/>
    </location>
</feature>
<organism evidence="4 5">
    <name type="scientific">Propylenella binzhouense</name>
    <dbReference type="NCBI Taxonomy" id="2555902"/>
    <lineage>
        <taxon>Bacteria</taxon>
        <taxon>Pseudomonadati</taxon>
        <taxon>Pseudomonadota</taxon>
        <taxon>Alphaproteobacteria</taxon>
        <taxon>Hyphomicrobiales</taxon>
        <taxon>Propylenellaceae</taxon>
        <taxon>Propylenella</taxon>
    </lineage>
</organism>
<evidence type="ECO:0000259" key="3">
    <source>
        <dbReference type="Pfam" id="PF01471"/>
    </source>
</evidence>
<dbReference type="InterPro" id="IPR002477">
    <property type="entry name" value="Peptidoglycan-bd-like"/>
</dbReference>
<keyword evidence="2" id="KW-0732">Signal</keyword>
<protein>
    <submittedName>
        <fullName evidence="4">Peptidoglycan-binding protein</fullName>
    </submittedName>
</protein>
<dbReference type="SUPFAM" id="SSF47090">
    <property type="entry name" value="PGBD-like"/>
    <property type="match status" value="2"/>
</dbReference>
<evidence type="ECO:0000313" key="5">
    <source>
        <dbReference type="Proteomes" id="UP000773614"/>
    </source>
</evidence>
<evidence type="ECO:0000313" key="4">
    <source>
        <dbReference type="EMBL" id="MYZ50483.1"/>
    </source>
</evidence>
<dbReference type="Pfam" id="PF01471">
    <property type="entry name" value="PG_binding_1"/>
    <property type="match status" value="2"/>
</dbReference>
<feature type="domain" description="Peptidoglycan binding-like" evidence="3">
    <location>
        <begin position="62"/>
        <end position="115"/>
    </location>
</feature>
<keyword evidence="5" id="KW-1185">Reference proteome</keyword>
<dbReference type="EMBL" id="SPKJ01000184">
    <property type="protein sequence ID" value="MYZ50483.1"/>
    <property type="molecule type" value="Genomic_DNA"/>
</dbReference>
<dbReference type="Proteomes" id="UP000773614">
    <property type="component" value="Unassembled WGS sequence"/>
</dbReference>
<evidence type="ECO:0000256" key="2">
    <source>
        <dbReference type="SAM" id="SignalP"/>
    </source>
</evidence>